<proteinExistence type="predicted"/>
<reference evidence="2" key="2">
    <citation type="journal article" date="2021" name="PeerJ">
        <title>Extensive microbial diversity within the chicken gut microbiome revealed by metagenomics and culture.</title>
        <authorList>
            <person name="Gilroy R."/>
            <person name="Ravi A."/>
            <person name="Getino M."/>
            <person name="Pursley I."/>
            <person name="Horton D.L."/>
            <person name="Alikhan N.F."/>
            <person name="Baker D."/>
            <person name="Gharbi K."/>
            <person name="Hall N."/>
            <person name="Watson M."/>
            <person name="Adriaenssens E.M."/>
            <person name="Foster-Nyarko E."/>
            <person name="Jarju S."/>
            <person name="Secka A."/>
            <person name="Antonio M."/>
            <person name="Oren A."/>
            <person name="Chaudhuri R.R."/>
            <person name="La Ragione R."/>
            <person name="Hildebrand F."/>
            <person name="Pallen M.J."/>
        </authorList>
    </citation>
    <scope>NUCLEOTIDE SEQUENCE</scope>
    <source>
        <strain evidence="2">11159</strain>
    </source>
</reference>
<feature type="domain" description="Schlafen AlbA-2" evidence="1">
    <location>
        <begin position="3"/>
        <end position="84"/>
    </location>
</feature>
<dbReference type="Proteomes" id="UP000823613">
    <property type="component" value="Unassembled WGS sequence"/>
</dbReference>
<dbReference type="Pfam" id="PF04326">
    <property type="entry name" value="SLFN_AlbA_2"/>
    <property type="match status" value="1"/>
</dbReference>
<dbReference type="InterPro" id="IPR007421">
    <property type="entry name" value="Schlafen_AlbA_2_dom"/>
</dbReference>
<dbReference type="Gene3D" id="3.30.950.30">
    <property type="entry name" value="Schlafen, AAA domain"/>
    <property type="match status" value="1"/>
</dbReference>
<dbReference type="InterPro" id="IPR038461">
    <property type="entry name" value="Schlafen_AlbA_2_dom_sf"/>
</dbReference>
<organism evidence="2 3">
    <name type="scientific">Candidatus Onthovivens merdipullorum</name>
    <dbReference type="NCBI Taxonomy" id="2840889"/>
    <lineage>
        <taxon>Bacteria</taxon>
        <taxon>Bacillati</taxon>
        <taxon>Bacillota</taxon>
        <taxon>Bacilli</taxon>
        <taxon>Bacillales</taxon>
        <taxon>Candidatus Onthovivens</taxon>
    </lineage>
</organism>
<evidence type="ECO:0000259" key="1">
    <source>
        <dbReference type="Pfam" id="PF04326"/>
    </source>
</evidence>
<evidence type="ECO:0000313" key="2">
    <source>
        <dbReference type="EMBL" id="MBO8428042.1"/>
    </source>
</evidence>
<evidence type="ECO:0000313" key="3">
    <source>
        <dbReference type="Proteomes" id="UP000823613"/>
    </source>
</evidence>
<protein>
    <submittedName>
        <fullName evidence="2">DNA binding domain-containing protein</fullName>
    </submittedName>
</protein>
<name>A0A9D9DHZ0_9BACL</name>
<dbReference type="EMBL" id="JADIMY010000117">
    <property type="protein sequence ID" value="MBO8428042.1"/>
    <property type="molecule type" value="Genomic_DNA"/>
</dbReference>
<gene>
    <name evidence="2" type="ORF">IAC58_05835</name>
</gene>
<accession>A0A9D9DHZ0</accession>
<sequence>MEYFVWGINDNTHDIVSTTFDYNVSYKSVPLKNYFTSKLNPSIAFQFYEIKINNKRVVIFVISKANKIPTFFEKIRHYRSGSNKNGY</sequence>
<reference evidence="2" key="1">
    <citation type="submission" date="2020-10" db="EMBL/GenBank/DDBJ databases">
        <authorList>
            <person name="Gilroy R."/>
        </authorList>
    </citation>
    <scope>NUCLEOTIDE SEQUENCE</scope>
    <source>
        <strain evidence="2">11159</strain>
    </source>
</reference>
<dbReference type="AlphaFoldDB" id="A0A9D9DHZ0"/>
<comment type="caution">
    <text evidence="2">The sequence shown here is derived from an EMBL/GenBank/DDBJ whole genome shotgun (WGS) entry which is preliminary data.</text>
</comment>